<keyword evidence="8" id="KW-1185">Reference proteome</keyword>
<dbReference type="SUPFAM" id="SSF52540">
    <property type="entry name" value="P-loop containing nucleoside triphosphate hydrolases"/>
    <property type="match status" value="1"/>
</dbReference>
<dbReference type="SMART" id="SM00320">
    <property type="entry name" value="WD40"/>
    <property type="match status" value="10"/>
</dbReference>
<evidence type="ECO:0000256" key="3">
    <source>
        <dbReference type="PROSITE-ProRule" id="PRU00221"/>
    </source>
</evidence>
<dbReference type="NCBIfam" id="NF047832">
    <property type="entry name" value="caspase_w_EACC1"/>
    <property type="match status" value="1"/>
</dbReference>
<accession>A0A3E0GU38</accession>
<evidence type="ECO:0000313" key="8">
    <source>
        <dbReference type="Proteomes" id="UP000256269"/>
    </source>
</evidence>
<dbReference type="InterPro" id="IPR015943">
    <property type="entry name" value="WD40/YVTN_repeat-like_dom_sf"/>
</dbReference>
<feature type="region of interest" description="Disordered" evidence="4">
    <location>
        <begin position="815"/>
        <end position="856"/>
    </location>
</feature>
<dbReference type="EMBL" id="QUNO01000028">
    <property type="protein sequence ID" value="REH27729.1"/>
    <property type="molecule type" value="Genomic_DNA"/>
</dbReference>
<keyword evidence="1 3" id="KW-0853">WD repeat</keyword>
<feature type="repeat" description="WD" evidence="3">
    <location>
        <begin position="1435"/>
        <end position="1466"/>
    </location>
</feature>
<evidence type="ECO:0000256" key="4">
    <source>
        <dbReference type="SAM" id="MobiDB-lite"/>
    </source>
</evidence>
<dbReference type="Gene3D" id="3.40.50.300">
    <property type="entry name" value="P-loop containing nucleotide triphosphate hydrolases"/>
    <property type="match status" value="1"/>
</dbReference>
<dbReference type="Pfam" id="PF20703">
    <property type="entry name" value="nSTAND1"/>
    <property type="match status" value="1"/>
</dbReference>
<feature type="repeat" description="WD" evidence="3">
    <location>
        <begin position="968"/>
        <end position="1008"/>
    </location>
</feature>
<dbReference type="InterPro" id="IPR011600">
    <property type="entry name" value="Pept_C14_caspase"/>
</dbReference>
<evidence type="ECO:0000259" key="6">
    <source>
        <dbReference type="Pfam" id="PF20703"/>
    </source>
</evidence>
<dbReference type="Gene3D" id="3.40.50.1460">
    <property type="match status" value="1"/>
</dbReference>
<feature type="repeat" description="WD" evidence="3">
    <location>
        <begin position="1322"/>
        <end position="1363"/>
    </location>
</feature>
<dbReference type="InterPro" id="IPR049052">
    <property type="entry name" value="nSTAND1"/>
</dbReference>
<reference evidence="7 8" key="1">
    <citation type="submission" date="2018-08" db="EMBL/GenBank/DDBJ databases">
        <title>Genomic Encyclopedia of Archaeal and Bacterial Type Strains, Phase II (KMG-II): from individual species to whole genera.</title>
        <authorList>
            <person name="Goeker M."/>
        </authorList>
    </citation>
    <scope>NUCLEOTIDE SEQUENCE [LARGE SCALE GENOMIC DNA]</scope>
    <source>
        <strain evidence="7 8">DSM 45791</strain>
    </source>
</reference>
<dbReference type="InterPro" id="IPR001680">
    <property type="entry name" value="WD40_rpt"/>
</dbReference>
<dbReference type="Pfam" id="PF00400">
    <property type="entry name" value="WD40"/>
    <property type="match status" value="7"/>
</dbReference>
<dbReference type="GO" id="GO:0004197">
    <property type="term" value="F:cysteine-type endopeptidase activity"/>
    <property type="evidence" value="ECO:0007669"/>
    <property type="project" value="InterPro"/>
</dbReference>
<dbReference type="RefSeq" id="WP_116181572.1">
    <property type="nucleotide sequence ID" value="NZ_CP144375.1"/>
</dbReference>
<gene>
    <name evidence="7" type="ORF">BCF44_12832</name>
</gene>
<name>A0A3E0GU38_9PSEU</name>
<dbReference type="SUPFAM" id="SSF50978">
    <property type="entry name" value="WD40 repeat-like"/>
    <property type="match status" value="2"/>
</dbReference>
<protein>
    <submittedName>
        <fullName evidence="7">WD40 repeat protein</fullName>
    </submittedName>
</protein>
<dbReference type="InterPro" id="IPR019775">
    <property type="entry name" value="WD40_repeat_CS"/>
</dbReference>
<dbReference type="Proteomes" id="UP000256269">
    <property type="component" value="Unassembled WGS sequence"/>
</dbReference>
<feature type="domain" description="Peptidase C14 caspase" evidence="5">
    <location>
        <begin position="74"/>
        <end position="204"/>
    </location>
</feature>
<dbReference type="OrthoDB" id="192618at2"/>
<dbReference type="InterPro" id="IPR027417">
    <property type="entry name" value="P-loop_NTPase"/>
</dbReference>
<evidence type="ECO:0000313" key="7">
    <source>
        <dbReference type="EMBL" id="REH27729.1"/>
    </source>
</evidence>
<keyword evidence="2" id="KW-0677">Repeat</keyword>
<feature type="repeat" description="WD" evidence="3">
    <location>
        <begin position="1067"/>
        <end position="1099"/>
    </location>
</feature>
<feature type="repeat" description="WD" evidence="3">
    <location>
        <begin position="1104"/>
        <end position="1135"/>
    </location>
</feature>
<dbReference type="InterPro" id="IPR036322">
    <property type="entry name" value="WD40_repeat_dom_sf"/>
</dbReference>
<proteinExistence type="predicted"/>
<dbReference type="GO" id="GO:0006508">
    <property type="term" value="P:proteolysis"/>
    <property type="evidence" value="ECO:0007669"/>
    <property type="project" value="InterPro"/>
</dbReference>
<dbReference type="Gene3D" id="2.130.10.10">
    <property type="entry name" value="YVTN repeat-like/Quinoprotein amine dehydrogenase"/>
    <property type="match status" value="3"/>
</dbReference>
<feature type="repeat" description="WD" evidence="3">
    <location>
        <begin position="1199"/>
        <end position="1222"/>
    </location>
</feature>
<dbReference type="PROSITE" id="PS50294">
    <property type="entry name" value="WD_REPEATS_REGION"/>
    <property type="match status" value="2"/>
</dbReference>
<organism evidence="7 8">
    <name type="scientific">Kutzneria buriramensis</name>
    <dbReference type="NCBI Taxonomy" id="1045776"/>
    <lineage>
        <taxon>Bacteria</taxon>
        <taxon>Bacillati</taxon>
        <taxon>Actinomycetota</taxon>
        <taxon>Actinomycetes</taxon>
        <taxon>Pseudonocardiales</taxon>
        <taxon>Pseudonocardiaceae</taxon>
        <taxon>Kutzneria</taxon>
    </lineage>
</organism>
<evidence type="ECO:0000256" key="2">
    <source>
        <dbReference type="ARBA" id="ARBA00022737"/>
    </source>
</evidence>
<feature type="domain" description="Novel STAND NTPase 1" evidence="6">
    <location>
        <begin position="266"/>
        <end position="634"/>
    </location>
</feature>
<dbReference type="Pfam" id="PF00656">
    <property type="entry name" value="Peptidase_C14"/>
    <property type="match status" value="1"/>
</dbReference>
<dbReference type="PANTHER" id="PTHR19879">
    <property type="entry name" value="TRANSCRIPTION INITIATION FACTOR TFIID"/>
    <property type="match status" value="1"/>
</dbReference>
<comment type="caution">
    <text evidence="7">The sequence shown here is derived from an EMBL/GenBank/DDBJ whole genome shotgun (WGS) entry which is preliminary data.</text>
</comment>
<dbReference type="PROSITE" id="PS00678">
    <property type="entry name" value="WD_REPEATS_1"/>
    <property type="match status" value="4"/>
</dbReference>
<evidence type="ECO:0000259" key="5">
    <source>
        <dbReference type="Pfam" id="PF00656"/>
    </source>
</evidence>
<dbReference type="PROSITE" id="PS50082">
    <property type="entry name" value="WD_REPEATS_2"/>
    <property type="match status" value="7"/>
</dbReference>
<evidence type="ECO:0000256" key="1">
    <source>
        <dbReference type="ARBA" id="ARBA00022574"/>
    </source>
</evidence>
<dbReference type="PANTHER" id="PTHR19879:SF9">
    <property type="entry name" value="TRANSCRIPTION INITIATION FACTOR TFIID SUBUNIT 5"/>
    <property type="match status" value="1"/>
</dbReference>
<feature type="repeat" description="WD" evidence="3">
    <location>
        <begin position="1379"/>
        <end position="1420"/>
    </location>
</feature>
<sequence>MTSAPALSSPGAQILLIGTSSHVDGSPLSPVRAVQRSVDTLAEVLLDRCGVDPAALRLVHDPAHPQELGSAITAAANAAESVLLVYYAGHGLVGPGNGELYLATHATDDLVEGLTYKALPYSAVREALTRCRARSIVVVLDCCFSGRAEGAYGTVAASAFAATAVRGTHVLASAARDEAALALPGEDYTAFTGRLLKLLTVGDPTRGEWLSLLDAYDWLDRTLSADGLPRPRQHVSDTSGRLVLAPNAAAVDVRRATEPPADVDCPYRGMDRYGPADSRYFFGRDKAIAELVRRLGDPVAHGPLVVIGPSGSGKSSLLHAGLLPALESGALPGSSGWTSRVFTPGEHPLATLAAQQPFTHADRTVLVVDQFEQLFTACRDEDEQAEFIQALRAAAESGTRVVLGVRADFYAQCMAHPDLVTALRDNAFLVSPMTDAELRTVIERPARVAGLSLEAGLADLVLRDLRAGHAEFDAVGVLPLLSYALLATWQRRSGVTLTLAGYEASGGIWESVSRRAETTYGALEPDAQEVARRVLLRMIRVSMGAEPTRRIVPRAELVAAGSESEVEAVRRVLDVFARDRLITVDADTATLTHESLLRAWPRLRQWIERDSADLVVHQQINDAAEQWERLQRDAGGLYRGRALTEAELWRESRDNEHELTALERDFLDTSSEGRRAQEAEADRQRLRERRQNRRLRRLTTGLALLAVFAVVASILAVLQTRTADQQRAEAQEQQDVATARLLLSQAEAARATDPRRALQLGIAAEKIHPDSQTHASLVGTLAGTSYAGTLTGFTDTVGQVAVSSASLVATASTIRVPDNPSPSSGGGPIGGAVAKNGSTNLPAPTTTAAPKTKEQGSIRLWTLPATGLPRRIGPEIVIDTDRVRFLAFAPDGRFLITPGDHDQLLTVWDVSDPAKPSRHGSLDAGERTEILAAAYSPDGHTLAAVGGHTITVWDVSEPAHPTMRSKIDSPQSGGVDSVAFTPDSRTLAVGSDAEIRLWDVSDPAQPRQVGAPLAGRSPIAFSTGRSLLATHDKNPNSKNQNAFVLWDLGNPAAPARIGPPLTGNNAAVAFSPAGDVVATAGFDGTTTLWDITNPAAPMRSGNPLIGHTNYVLSVAFAPQGRALVTGSQDQTAILWRPAAAGRLRQLGAVTPNADSIAFRSKGGTLVGGGSNGTVTVADITEPSRAVPRTQITSGKTAQLSPDGRMLAVGGADGLTTLWDLSNVAGPVRESTLPGSGGPALFSPNNAMLVTGDEKKSILWDVSDPRHPVERDGDLPAIIVLIAAFTMDSRTLAVSDIYDFDGKVTLWDVTDPVRPRQKPDPVIAGDGTNVTAAAFSPDGLTLATGRADGRIILWDLAHGQPVRRGQPLTGPGEPNGNTSALSSTVSVLGVAFSPNGRLLATTNLMNSVILWDVTDRAAAHDLGAPVPVPTKPPREVMFSPDGTTLATLGFDGNAALWDISEVTTLQDHGAERACAITGTGLDEASWSRDIPGLPYRSTCP</sequence>